<proteinExistence type="predicted"/>
<dbReference type="OrthoDB" id="3184970at2759"/>
<name>A8NVE4_COPC7</name>
<comment type="caution">
    <text evidence="1">The sequence shown here is derived from an EMBL/GenBank/DDBJ whole genome shotgun (WGS) entry which is preliminary data.</text>
</comment>
<reference evidence="1 2" key="1">
    <citation type="journal article" date="2010" name="Proc. Natl. Acad. Sci. U.S.A.">
        <title>Insights into evolution of multicellular fungi from the assembled chromosomes of the mushroom Coprinopsis cinerea (Coprinus cinereus).</title>
        <authorList>
            <person name="Stajich J.E."/>
            <person name="Wilke S.K."/>
            <person name="Ahren D."/>
            <person name="Au C.H."/>
            <person name="Birren B.W."/>
            <person name="Borodovsky M."/>
            <person name="Burns C."/>
            <person name="Canback B."/>
            <person name="Casselton L.A."/>
            <person name="Cheng C.K."/>
            <person name="Deng J."/>
            <person name="Dietrich F.S."/>
            <person name="Fargo D.C."/>
            <person name="Farman M.L."/>
            <person name="Gathman A.C."/>
            <person name="Goldberg J."/>
            <person name="Guigo R."/>
            <person name="Hoegger P.J."/>
            <person name="Hooker J.B."/>
            <person name="Huggins A."/>
            <person name="James T.Y."/>
            <person name="Kamada T."/>
            <person name="Kilaru S."/>
            <person name="Kodira C."/>
            <person name="Kues U."/>
            <person name="Kupfer D."/>
            <person name="Kwan H.S."/>
            <person name="Lomsadze A."/>
            <person name="Li W."/>
            <person name="Lilly W.W."/>
            <person name="Ma L.J."/>
            <person name="Mackey A.J."/>
            <person name="Manning G."/>
            <person name="Martin F."/>
            <person name="Muraguchi H."/>
            <person name="Natvig D.O."/>
            <person name="Palmerini H."/>
            <person name="Ramesh M.A."/>
            <person name="Rehmeyer C.J."/>
            <person name="Roe B.A."/>
            <person name="Shenoy N."/>
            <person name="Stanke M."/>
            <person name="Ter-Hovhannisyan V."/>
            <person name="Tunlid A."/>
            <person name="Velagapudi R."/>
            <person name="Vision T.J."/>
            <person name="Zeng Q."/>
            <person name="Zolan M.E."/>
            <person name="Pukkila P.J."/>
        </authorList>
    </citation>
    <scope>NUCLEOTIDE SEQUENCE [LARGE SCALE GENOMIC DNA]</scope>
    <source>
        <strain evidence="2">Okayama-7 / 130 / ATCC MYA-4618 / FGSC 9003</strain>
    </source>
</reference>
<dbReference type="STRING" id="240176.A8NVE4"/>
<keyword evidence="2" id="KW-1185">Reference proteome</keyword>
<dbReference type="InParanoid" id="A8NVE4"/>
<protein>
    <recommendedName>
        <fullName evidence="3">BTB domain-containing protein</fullName>
    </recommendedName>
</protein>
<evidence type="ECO:0008006" key="3">
    <source>
        <dbReference type="Google" id="ProtNLM"/>
    </source>
</evidence>
<dbReference type="RefSeq" id="XP_001836670.2">
    <property type="nucleotide sequence ID" value="XM_001836618.2"/>
</dbReference>
<evidence type="ECO:0000313" key="2">
    <source>
        <dbReference type="Proteomes" id="UP000001861"/>
    </source>
</evidence>
<organism evidence="1 2">
    <name type="scientific">Coprinopsis cinerea (strain Okayama-7 / 130 / ATCC MYA-4618 / FGSC 9003)</name>
    <name type="common">Inky cap fungus</name>
    <name type="synonym">Hormographiella aspergillata</name>
    <dbReference type="NCBI Taxonomy" id="240176"/>
    <lineage>
        <taxon>Eukaryota</taxon>
        <taxon>Fungi</taxon>
        <taxon>Dikarya</taxon>
        <taxon>Basidiomycota</taxon>
        <taxon>Agaricomycotina</taxon>
        <taxon>Agaricomycetes</taxon>
        <taxon>Agaricomycetidae</taxon>
        <taxon>Agaricales</taxon>
        <taxon>Agaricineae</taxon>
        <taxon>Psathyrellaceae</taxon>
        <taxon>Coprinopsis</taxon>
    </lineage>
</organism>
<gene>
    <name evidence="1" type="ORF">CC1G_06257</name>
</gene>
<dbReference type="GeneID" id="6013218"/>
<sequence length="276" mass="31281">MPTRDSQEFNAPDADIIFQSSDGVRFHIHAKNLDVSSGAFPPVPPKGEAGSGLSVDEVVPLPESSKVLEVLFAFMYPRRHPDLEDKAFDDVAEIAEAVEKYEVYPGMNVCRRRMRDFVKTHPIQVALYGARHDYIDIIKETAPYAVALPLSKVIPNLPPRLVLPWIKYHEAWDKVRDAFFYFTSNDHDILRINDIRYCYNSGVWRDIVGTITRRYRKAIAASSSNPLYDLDALFNRASEMDSTCCAGALKTWKNAVAAERNKIPGFADFISRHTQL</sequence>
<dbReference type="eggNOG" id="ENOG502SQXV">
    <property type="taxonomic scope" value="Eukaryota"/>
</dbReference>
<dbReference type="EMBL" id="AACS02000004">
    <property type="protein sequence ID" value="EAU85241.2"/>
    <property type="molecule type" value="Genomic_DNA"/>
</dbReference>
<evidence type="ECO:0000313" key="1">
    <source>
        <dbReference type="EMBL" id="EAU85241.2"/>
    </source>
</evidence>
<dbReference type="KEGG" id="cci:CC1G_06257"/>
<dbReference type="AlphaFoldDB" id="A8NVE4"/>
<dbReference type="HOGENOM" id="CLU_075133_1_1_1"/>
<accession>A8NVE4</accession>
<dbReference type="Proteomes" id="UP000001861">
    <property type="component" value="Unassembled WGS sequence"/>
</dbReference>
<dbReference type="VEuPathDB" id="FungiDB:CC1G_06257"/>